<keyword evidence="5 7" id="KW-0472">Membrane</keyword>
<keyword evidence="3 7" id="KW-1134">Transmembrane beta strand</keyword>
<dbReference type="Pfam" id="PF07715">
    <property type="entry name" value="Plug"/>
    <property type="match status" value="1"/>
</dbReference>
<evidence type="ECO:0000256" key="5">
    <source>
        <dbReference type="ARBA" id="ARBA00023136"/>
    </source>
</evidence>
<evidence type="ECO:0000313" key="11">
    <source>
        <dbReference type="Proteomes" id="UP000316167"/>
    </source>
</evidence>
<accession>A0A562SWY3</accession>
<dbReference type="OrthoDB" id="9768177at2"/>
<evidence type="ECO:0000256" key="1">
    <source>
        <dbReference type="ARBA" id="ARBA00004571"/>
    </source>
</evidence>
<comment type="similarity">
    <text evidence="7">Belongs to the TonB-dependent receptor family.</text>
</comment>
<dbReference type="Gene3D" id="2.40.170.20">
    <property type="entry name" value="TonB-dependent receptor, beta-barrel domain"/>
    <property type="match status" value="1"/>
</dbReference>
<dbReference type="FunFam" id="2.170.130.10:FF:000003">
    <property type="entry name" value="SusC/RagA family TonB-linked outer membrane protein"/>
    <property type="match status" value="1"/>
</dbReference>
<keyword evidence="6 7" id="KW-0998">Cell outer membrane</keyword>
<dbReference type="InterPro" id="IPR039426">
    <property type="entry name" value="TonB-dep_rcpt-like"/>
</dbReference>
<evidence type="ECO:0000259" key="9">
    <source>
        <dbReference type="Pfam" id="PF07715"/>
    </source>
</evidence>
<dbReference type="RefSeq" id="WP_144884017.1">
    <property type="nucleotide sequence ID" value="NZ_VLLE01000002.1"/>
</dbReference>
<comment type="subcellular location">
    <subcellularLocation>
        <location evidence="1 7">Cell outer membrane</location>
        <topology evidence="1 7">Multi-pass membrane protein</topology>
    </subcellularLocation>
</comment>
<dbReference type="InterPro" id="IPR023996">
    <property type="entry name" value="TonB-dep_OMP_SusC/RagA"/>
</dbReference>
<dbReference type="AlphaFoldDB" id="A0A562SWY3"/>
<keyword evidence="4 7" id="KW-0812">Transmembrane</keyword>
<dbReference type="EMBL" id="VLLE01000002">
    <property type="protein sequence ID" value="TWI85270.1"/>
    <property type="molecule type" value="Genomic_DNA"/>
</dbReference>
<dbReference type="InterPro" id="IPR012910">
    <property type="entry name" value="Plug_dom"/>
</dbReference>
<evidence type="ECO:0000256" key="6">
    <source>
        <dbReference type="ARBA" id="ARBA00023237"/>
    </source>
</evidence>
<feature type="chain" id="PRO_5021730343" evidence="8">
    <location>
        <begin position="20"/>
        <end position="1046"/>
    </location>
</feature>
<dbReference type="Gene3D" id="2.60.40.1120">
    <property type="entry name" value="Carboxypeptidase-like, regulatory domain"/>
    <property type="match status" value="1"/>
</dbReference>
<dbReference type="GO" id="GO:0009279">
    <property type="term" value="C:cell outer membrane"/>
    <property type="evidence" value="ECO:0007669"/>
    <property type="project" value="UniProtKB-SubCell"/>
</dbReference>
<evidence type="ECO:0000256" key="7">
    <source>
        <dbReference type="PROSITE-ProRule" id="PRU01360"/>
    </source>
</evidence>
<dbReference type="InterPro" id="IPR023997">
    <property type="entry name" value="TonB-dep_OMP_SusC/RagA_CS"/>
</dbReference>
<dbReference type="PROSITE" id="PS52016">
    <property type="entry name" value="TONB_DEPENDENT_REC_3"/>
    <property type="match status" value="1"/>
</dbReference>
<dbReference type="NCBIfam" id="TIGR04057">
    <property type="entry name" value="SusC_RagA_signa"/>
    <property type="match status" value="1"/>
</dbReference>
<dbReference type="NCBIfam" id="TIGR04056">
    <property type="entry name" value="OMP_RagA_SusC"/>
    <property type="match status" value="1"/>
</dbReference>
<dbReference type="Proteomes" id="UP000316167">
    <property type="component" value="Unassembled WGS sequence"/>
</dbReference>
<protein>
    <submittedName>
        <fullName evidence="10">TonB-linked SusC/RagA family outer membrane protein</fullName>
    </submittedName>
</protein>
<dbReference type="SUPFAM" id="SSF56935">
    <property type="entry name" value="Porins"/>
    <property type="match status" value="1"/>
</dbReference>
<dbReference type="InterPro" id="IPR008969">
    <property type="entry name" value="CarboxyPept-like_regulatory"/>
</dbReference>
<evidence type="ECO:0000313" key="10">
    <source>
        <dbReference type="EMBL" id="TWI85270.1"/>
    </source>
</evidence>
<feature type="signal peptide" evidence="8">
    <location>
        <begin position="1"/>
        <end position="19"/>
    </location>
</feature>
<name>A0A562SWY3_9BACT</name>
<keyword evidence="8" id="KW-0732">Signal</keyword>
<reference evidence="10 11" key="1">
    <citation type="journal article" date="2015" name="Stand. Genomic Sci.">
        <title>Genomic Encyclopedia of Bacterial and Archaeal Type Strains, Phase III: the genomes of soil and plant-associated and newly described type strains.</title>
        <authorList>
            <person name="Whitman W.B."/>
            <person name="Woyke T."/>
            <person name="Klenk H.P."/>
            <person name="Zhou Y."/>
            <person name="Lilburn T.G."/>
            <person name="Beck B.J."/>
            <person name="De Vos P."/>
            <person name="Vandamme P."/>
            <person name="Eisen J.A."/>
            <person name="Garrity G."/>
            <person name="Hugenholtz P."/>
            <person name="Kyrpides N.C."/>
        </authorList>
    </citation>
    <scope>NUCLEOTIDE SEQUENCE [LARGE SCALE GENOMIC DNA]</scope>
    <source>
        <strain evidence="10 11">CGMCC 1.7271</strain>
    </source>
</reference>
<organism evidence="10 11">
    <name type="scientific">Lacibacter cauensis</name>
    <dbReference type="NCBI Taxonomy" id="510947"/>
    <lineage>
        <taxon>Bacteria</taxon>
        <taxon>Pseudomonadati</taxon>
        <taxon>Bacteroidota</taxon>
        <taxon>Chitinophagia</taxon>
        <taxon>Chitinophagales</taxon>
        <taxon>Chitinophagaceae</taxon>
        <taxon>Lacibacter</taxon>
    </lineage>
</organism>
<comment type="caution">
    <text evidence="10">The sequence shown here is derived from an EMBL/GenBank/DDBJ whole genome shotgun (WGS) entry which is preliminary data.</text>
</comment>
<evidence type="ECO:0000256" key="2">
    <source>
        <dbReference type="ARBA" id="ARBA00022448"/>
    </source>
</evidence>
<sequence>MRKLLTVVVLLVYSLCIKAQERSVSGKITDEKDGTPLSGVSVVVKGTTIGTTTATDGSFKLSVPASAKIIIFSLLDYETQEVSIGNRSTINVIMTSSSKALEEVVVVAYGTQKKESITGSVSKIGAEQLESRLTTNISQALAGAAPGIAATSGNGQPGSSAALRIRGFGSVNASSAPLYVVDGFPYGGAIGDLNTNDIESISLLKDASSTALYGARAANGVVLITTKKGKAGTPKVNLFVNTGFSERGIAEYDRVGTFDYYPLMWQAMKHGLMFPTTGTGQTEAVAAQNATNGIAAQLIYNPFNVPNNQLVDVNGVMNPNAKLLYNDFDWYGPIERNGMRNEVGFNLSSKANKSDYFFSLNYLNDQGFVLKSDYQRINARLALNSQVKEWLKTGVNLTTVLVTSNQAAGDGSNTFINPFVFARGMGPIYPVRAWDASGNAILDAFGNQYYDYGIHPGSINRPSGASPGRHIIYETMLNQNIQKRNSIIARTYLETKFLQYFTFTVNAGIDLNNSKSQTFQNRIVGDGVTAGGTSGRTSNEFRTVSFNQVLNYNQKFGLHNVSALVGHESQKNNNEFFSGSRRGMNLDGNIELTNFVTLAGVDGSFDRLRREGYLSSVKYNYDNRYYLDISYRRDASSRFSPQSRWGNFYSAGLSWSVMREKFMSNVNWVNDLKLRASYGTVGNDELDTYYQYQALFGLGWNNASEPGALLATVSTPELTWEVNKTFNVGLEFGVLKNRISGSIEYFDRGSSKLLFEVPQGLSSAVTVKNENIGTMWNRGIEAQLNFDVVRTKNVKWDVQLNVTSLKNRITKLPATTPTIVSGTKRLEAGKDIFAFYLRKWYGVDPTDGAGLFYATPGITTGYRVTAKGDTVTTNPTNAAFGYAGTAIPKFFGSVQSTVTVKDFSLSFLLNYQVGGKFYDGNYAGLLAATYGRALHTDVLRSWKKPGDITDMPRFDINNSGQFNSQSDRFLIDASYINFRNVTLSYKLPKTVVGKIGFDQAKVYVGGENLLIVSKRKGMNPAESFNGTNSPVYVPNRLWNVGINVTF</sequence>
<dbReference type="Gene3D" id="2.170.130.10">
    <property type="entry name" value="TonB-dependent receptor, plug domain"/>
    <property type="match status" value="1"/>
</dbReference>
<dbReference type="InterPro" id="IPR036942">
    <property type="entry name" value="Beta-barrel_TonB_sf"/>
</dbReference>
<keyword evidence="11" id="KW-1185">Reference proteome</keyword>
<feature type="domain" description="TonB-dependent receptor plug" evidence="9">
    <location>
        <begin position="114"/>
        <end position="221"/>
    </location>
</feature>
<proteinExistence type="inferred from homology"/>
<gene>
    <name evidence="10" type="ORF">IQ13_0429</name>
</gene>
<dbReference type="SUPFAM" id="SSF49464">
    <property type="entry name" value="Carboxypeptidase regulatory domain-like"/>
    <property type="match status" value="1"/>
</dbReference>
<evidence type="ECO:0000256" key="8">
    <source>
        <dbReference type="SAM" id="SignalP"/>
    </source>
</evidence>
<dbReference type="Pfam" id="PF13715">
    <property type="entry name" value="CarbopepD_reg_2"/>
    <property type="match status" value="1"/>
</dbReference>
<evidence type="ECO:0000256" key="3">
    <source>
        <dbReference type="ARBA" id="ARBA00022452"/>
    </source>
</evidence>
<evidence type="ECO:0000256" key="4">
    <source>
        <dbReference type="ARBA" id="ARBA00022692"/>
    </source>
</evidence>
<keyword evidence="2 7" id="KW-0813">Transport</keyword>
<dbReference type="InterPro" id="IPR037066">
    <property type="entry name" value="Plug_dom_sf"/>
</dbReference>